<evidence type="ECO:0000313" key="2">
    <source>
        <dbReference type="EMBL" id="SHE57379.1"/>
    </source>
</evidence>
<dbReference type="OrthoDB" id="1675514at2"/>
<dbReference type="STRING" id="1123243.SAMN02745190_00701"/>
<reference evidence="2 3" key="1">
    <citation type="submission" date="2016-11" db="EMBL/GenBank/DDBJ databases">
        <authorList>
            <person name="Jaros S."/>
            <person name="Januszkiewicz K."/>
            <person name="Wedrychowicz H."/>
        </authorList>
    </citation>
    <scope>NUCLEOTIDE SEQUENCE [LARGE SCALE GENOMIC DNA]</scope>
    <source>
        <strain evidence="2 3">DSM 10502</strain>
    </source>
</reference>
<evidence type="ECO:0008006" key="4">
    <source>
        <dbReference type="Google" id="ProtNLM"/>
    </source>
</evidence>
<dbReference type="AlphaFoldDB" id="A0A1M4UKZ9"/>
<feature type="signal peptide" evidence="1">
    <location>
        <begin position="1"/>
        <end position="22"/>
    </location>
</feature>
<dbReference type="RefSeq" id="WP_072934808.1">
    <property type="nucleotide sequence ID" value="NZ_FQUG01000003.1"/>
</dbReference>
<proteinExistence type="predicted"/>
<name>A0A1M4UKZ9_9FIRM</name>
<gene>
    <name evidence="2" type="ORF">SAMN02745190_00701</name>
</gene>
<protein>
    <recommendedName>
        <fullName evidence="4">Curli production assembly/transport component CsgG</fullName>
    </recommendedName>
</protein>
<evidence type="ECO:0000313" key="3">
    <source>
        <dbReference type="Proteomes" id="UP000184404"/>
    </source>
</evidence>
<keyword evidence="3" id="KW-1185">Reference proteome</keyword>
<dbReference type="EMBL" id="FQUG01000003">
    <property type="protein sequence ID" value="SHE57379.1"/>
    <property type="molecule type" value="Genomic_DNA"/>
</dbReference>
<dbReference type="Proteomes" id="UP000184404">
    <property type="component" value="Unassembled WGS sequence"/>
</dbReference>
<dbReference type="Gene3D" id="3.40.50.10610">
    <property type="entry name" value="ABC-type transport auxiliary lipoprotein component"/>
    <property type="match status" value="1"/>
</dbReference>
<keyword evidence="1" id="KW-0732">Signal</keyword>
<sequence>MQKLRILFAAACFMFIAATASAAMVTTTGQGGSERDALHDAMRNAIEQQVGVLVDSKTYVQNYKVIHDQIFTHSEGYIKSYSIVNKQYVNAIYSVTIQADVASDILNTDLMNKLQKQQVVRANMQDPRVGVIVMENDGTENSALESKLMKGLANNGFSRIVDMRQIDASVKNRISDAVFEDDMDLAQMLKSQFNADYLVMGYIDKTSDAVSVPGDIPFVNSLQNVVVTISIRMLNTNTGEVVYADSFEGQAFDFGAKAEQEAMKKASKNIVKELSRSALKKAANPEQHITLIVTNGALGTMSEAYNRISSISGVNGVYVRSTQSGNIQMDVDYYGTAYDLAQALERSGIGISEMNSEYIRI</sequence>
<feature type="chain" id="PRO_5009907758" description="Curli production assembly/transport component CsgG" evidence="1">
    <location>
        <begin position="23"/>
        <end position="361"/>
    </location>
</feature>
<dbReference type="Gene3D" id="3.30.1660.40">
    <property type="entry name" value="FlgT, N-terminal domain"/>
    <property type="match status" value="1"/>
</dbReference>
<organism evidence="2 3">
    <name type="scientific">Schwartzia succinivorans DSM 10502</name>
    <dbReference type="NCBI Taxonomy" id="1123243"/>
    <lineage>
        <taxon>Bacteria</taxon>
        <taxon>Bacillati</taxon>
        <taxon>Bacillota</taxon>
        <taxon>Negativicutes</taxon>
        <taxon>Selenomonadales</taxon>
        <taxon>Selenomonadaceae</taxon>
        <taxon>Schwartzia</taxon>
    </lineage>
</organism>
<accession>A0A1M4UKZ9</accession>
<evidence type="ECO:0000256" key="1">
    <source>
        <dbReference type="SAM" id="SignalP"/>
    </source>
</evidence>
<dbReference type="InterPro" id="IPR038180">
    <property type="entry name" value="FlgT_N_sf"/>
</dbReference>